<reference evidence="3 4" key="1">
    <citation type="submission" date="2018-03" db="EMBL/GenBank/DDBJ databases">
        <title>Genomic Encyclopedia of Archaeal and Bacterial Type Strains, Phase II (KMG-II): from individual species to whole genera.</title>
        <authorList>
            <person name="Goeker M."/>
        </authorList>
    </citation>
    <scope>NUCLEOTIDE SEQUENCE [LARGE SCALE GENOMIC DNA]</scope>
    <source>
        <strain evidence="3 4">DSM 27267</strain>
    </source>
</reference>
<sequence length="167" mass="18997">MPDLTSKSEKLINQNAETALEKLLNSPFFKKAPEAGWANYKKQSLEAGSLYIHETEKTNELLISENGGLGGSAEFRVFLKIEEQGQQKSLMTLHFKSGLFSVSTIKWLFILLLPVSAFSFYFNEIIGFVLVLIEIFFLIMNLLNWHTQNRFLKAIDASLKQTSDKTK</sequence>
<accession>A0A2P8CE06</accession>
<reference evidence="2 5" key="2">
    <citation type="submission" date="2019-10" db="EMBL/GenBank/DDBJ databases">
        <title>Prolixibacter strains distinguished by the presence of nitrate reductase genes were adept at nitrate-dependent anaerobic corrosion of metallic iron and carbon steel.</title>
        <authorList>
            <person name="Iino T."/>
            <person name="Shono N."/>
            <person name="Ito K."/>
            <person name="Nakamura R."/>
            <person name="Sueoka K."/>
            <person name="Harayama S."/>
            <person name="Ohkuma M."/>
        </authorList>
    </citation>
    <scope>NUCLEOTIDE SEQUENCE [LARGE SCALE GENOMIC DNA]</scope>
    <source>
        <strain evidence="2 5">MIC1-1</strain>
    </source>
</reference>
<comment type="caution">
    <text evidence="3">The sequence shown here is derived from an EMBL/GenBank/DDBJ whole genome shotgun (WGS) entry which is preliminary data.</text>
</comment>
<keyword evidence="5" id="KW-1185">Reference proteome</keyword>
<keyword evidence="1" id="KW-0472">Membrane</keyword>
<name>A0A2P8CE06_9BACT</name>
<evidence type="ECO:0000313" key="4">
    <source>
        <dbReference type="Proteomes" id="UP000240621"/>
    </source>
</evidence>
<dbReference type="Proteomes" id="UP000240621">
    <property type="component" value="Unassembled WGS sequence"/>
</dbReference>
<feature type="transmembrane region" description="Helical" evidence="1">
    <location>
        <begin position="125"/>
        <end position="143"/>
    </location>
</feature>
<dbReference type="RefSeq" id="WP_106542020.1">
    <property type="nucleotide sequence ID" value="NZ_BLAU01000001.1"/>
</dbReference>
<dbReference type="EMBL" id="BLAU01000001">
    <property type="protein sequence ID" value="GET21900.1"/>
    <property type="molecule type" value="Genomic_DNA"/>
</dbReference>
<organism evidence="3 4">
    <name type="scientific">Prolixibacter denitrificans</name>
    <dbReference type="NCBI Taxonomy" id="1541063"/>
    <lineage>
        <taxon>Bacteria</taxon>
        <taxon>Pseudomonadati</taxon>
        <taxon>Bacteroidota</taxon>
        <taxon>Bacteroidia</taxon>
        <taxon>Marinilabiliales</taxon>
        <taxon>Prolixibacteraceae</taxon>
        <taxon>Prolixibacter</taxon>
    </lineage>
</organism>
<dbReference type="AlphaFoldDB" id="A0A2P8CE06"/>
<evidence type="ECO:0000313" key="2">
    <source>
        <dbReference type="EMBL" id="GET21900.1"/>
    </source>
</evidence>
<evidence type="ECO:0000313" key="3">
    <source>
        <dbReference type="EMBL" id="PSK83217.1"/>
    </source>
</evidence>
<protein>
    <submittedName>
        <fullName evidence="3">Uncharacterized protein</fullName>
    </submittedName>
</protein>
<evidence type="ECO:0000313" key="5">
    <source>
        <dbReference type="Proteomes" id="UP000396862"/>
    </source>
</evidence>
<dbReference type="Proteomes" id="UP000396862">
    <property type="component" value="Unassembled WGS sequence"/>
</dbReference>
<keyword evidence="1" id="KW-1133">Transmembrane helix</keyword>
<dbReference type="EMBL" id="PYGC01000004">
    <property type="protein sequence ID" value="PSK83217.1"/>
    <property type="molecule type" value="Genomic_DNA"/>
</dbReference>
<feature type="transmembrane region" description="Helical" evidence="1">
    <location>
        <begin position="98"/>
        <end position="119"/>
    </location>
</feature>
<proteinExistence type="predicted"/>
<evidence type="ECO:0000256" key="1">
    <source>
        <dbReference type="SAM" id="Phobius"/>
    </source>
</evidence>
<gene>
    <name evidence="3" type="ORF">CLV93_104147</name>
    <name evidence="2" type="ORF">JCM18694_21460</name>
</gene>
<keyword evidence="1" id="KW-0812">Transmembrane</keyword>